<protein>
    <submittedName>
        <fullName evidence="1">RNA-directed DNA polymerase from mobile element jockey</fullName>
    </submittedName>
</protein>
<dbReference type="AlphaFoldDB" id="A0AA47MAJ9"/>
<keyword evidence="2" id="KW-1185">Reference proteome</keyword>
<dbReference type="GO" id="GO:0003964">
    <property type="term" value="F:RNA-directed DNA polymerase activity"/>
    <property type="evidence" value="ECO:0007669"/>
    <property type="project" value="UniProtKB-KW"/>
</dbReference>
<reference evidence="1" key="1">
    <citation type="journal article" date="2023" name="Front. Mar. Sci.">
        <title>A new Merluccius polli reference genome to investigate the effects of global change in West African waters.</title>
        <authorList>
            <person name="Mateo J.L."/>
            <person name="Blanco-Fernandez C."/>
            <person name="Garcia-Vazquez E."/>
            <person name="Machado-Schiaffino G."/>
        </authorList>
    </citation>
    <scope>NUCLEOTIDE SEQUENCE</scope>
    <source>
        <strain evidence="1">C29</strain>
        <tissue evidence="1">Fin</tissue>
    </source>
</reference>
<sequence>MGDDFPGQRLITEFLHEVFLLLWVGKASHLCHHANTLSRDLIGCRRACGYPDAGGGKQVTPDEVCQQHVHGGRRCDEDNLEPVVSAESCFFGFNKEVMKKFNQAELFPFQGKGIDPSVLHLKTLSGSNIEQVPVYKYLGIWIDEKLNFSSHIDFAKQLRQKIGFFYRHKSSLPLSCRKRIIESVFMPVLDYGDIIYRNASMSSLKILDVIYHSAIRFATSASYNTHHCTLYATIGWPSLTERRFKHWIQFIYKAIIGKLPSYISLLLNCQSSAYPAPAVISY</sequence>
<name>A0AA47MAJ9_MERPO</name>
<comment type="caution">
    <text evidence="1">The sequence shown here is derived from an EMBL/GenBank/DDBJ whole genome shotgun (WGS) entry which is preliminary data.</text>
</comment>
<gene>
    <name evidence="1" type="primary">pol_108</name>
    <name evidence="1" type="ORF">N1851_027360</name>
</gene>
<evidence type="ECO:0000313" key="1">
    <source>
        <dbReference type="EMBL" id="KAK0136519.1"/>
    </source>
</evidence>
<proteinExistence type="predicted"/>
<evidence type="ECO:0000313" key="2">
    <source>
        <dbReference type="Proteomes" id="UP001174136"/>
    </source>
</evidence>
<keyword evidence="1" id="KW-0808">Transferase</keyword>
<dbReference type="Proteomes" id="UP001174136">
    <property type="component" value="Unassembled WGS sequence"/>
</dbReference>
<dbReference type="EMBL" id="JAOPHQ010005147">
    <property type="protein sequence ID" value="KAK0136519.1"/>
    <property type="molecule type" value="Genomic_DNA"/>
</dbReference>
<organism evidence="1 2">
    <name type="scientific">Merluccius polli</name>
    <name type="common">Benguela hake</name>
    <name type="synonym">Merluccius cadenati</name>
    <dbReference type="NCBI Taxonomy" id="89951"/>
    <lineage>
        <taxon>Eukaryota</taxon>
        <taxon>Metazoa</taxon>
        <taxon>Chordata</taxon>
        <taxon>Craniata</taxon>
        <taxon>Vertebrata</taxon>
        <taxon>Euteleostomi</taxon>
        <taxon>Actinopterygii</taxon>
        <taxon>Neopterygii</taxon>
        <taxon>Teleostei</taxon>
        <taxon>Neoteleostei</taxon>
        <taxon>Acanthomorphata</taxon>
        <taxon>Zeiogadaria</taxon>
        <taxon>Gadariae</taxon>
        <taxon>Gadiformes</taxon>
        <taxon>Gadoidei</taxon>
        <taxon>Merlucciidae</taxon>
        <taxon>Merluccius</taxon>
    </lineage>
</organism>
<accession>A0AA47MAJ9</accession>
<keyword evidence="1" id="KW-0548">Nucleotidyltransferase</keyword>
<keyword evidence="1" id="KW-0695">RNA-directed DNA polymerase</keyword>